<keyword evidence="12 15" id="KW-0472">Membrane</keyword>
<sequence length="116" mass="12314">MRPHRATIGSLLMGAAAALGASACCAGPLLLVVLGVGGAWGSRLSALQPFQPLFVVVSVAFFAVAFRKLYVRAEACATGEACAVRSVRHRQRVIFWVVVPAALTLMSFPLYASLFY</sequence>
<evidence type="ECO:0000256" key="12">
    <source>
        <dbReference type="ARBA" id="ARBA00023136"/>
    </source>
</evidence>
<comment type="function">
    <text evidence="14">Involved in mercury resistance. Probably transfers a mercuric ion from the periplasmic Hg(2+)-binding protein MerP to the cytoplasmic mercuric reductase MerA.</text>
</comment>
<keyword evidence="7" id="KW-0997">Cell inner membrane</keyword>
<organism evidence="16 17">
    <name type="scientific">Paraburkholderia dilworthii</name>
    <dbReference type="NCBI Taxonomy" id="948106"/>
    <lineage>
        <taxon>Bacteria</taxon>
        <taxon>Pseudomonadati</taxon>
        <taxon>Pseudomonadota</taxon>
        <taxon>Betaproteobacteria</taxon>
        <taxon>Burkholderiales</taxon>
        <taxon>Burkholderiaceae</taxon>
        <taxon>Paraburkholderia</taxon>
    </lineage>
</organism>
<proteinExistence type="inferred from homology"/>
<dbReference type="EMBL" id="JAQQBZ010000029">
    <property type="protein sequence ID" value="MFM0597275.1"/>
    <property type="molecule type" value="Genomic_DNA"/>
</dbReference>
<keyword evidence="17" id="KW-1185">Reference proteome</keyword>
<name>A0ABW9DGV9_9BURK</name>
<feature type="transmembrane region" description="Helical" evidence="15">
    <location>
        <begin position="50"/>
        <end position="66"/>
    </location>
</feature>
<keyword evidence="9" id="KW-0479">Metal-binding</keyword>
<evidence type="ECO:0000256" key="14">
    <source>
        <dbReference type="ARBA" id="ARBA00045720"/>
    </source>
</evidence>
<evidence type="ECO:0000313" key="17">
    <source>
        <dbReference type="Proteomes" id="UP001629367"/>
    </source>
</evidence>
<evidence type="ECO:0000256" key="9">
    <source>
        <dbReference type="ARBA" id="ARBA00022723"/>
    </source>
</evidence>
<dbReference type="RefSeq" id="WP_408217955.1">
    <property type="nucleotide sequence ID" value="NZ_JAQQBZ010000029.1"/>
</dbReference>
<keyword evidence="11 15" id="KW-1133">Transmembrane helix</keyword>
<comment type="subcellular location">
    <subcellularLocation>
        <location evidence="1">Cell inner membrane</location>
        <topology evidence="1">Multi-pass membrane protein</topology>
    </subcellularLocation>
</comment>
<evidence type="ECO:0000256" key="3">
    <source>
        <dbReference type="ARBA" id="ARBA00017053"/>
    </source>
</evidence>
<dbReference type="Proteomes" id="UP001629367">
    <property type="component" value="Unassembled WGS sequence"/>
</dbReference>
<dbReference type="PROSITE" id="PS51257">
    <property type="entry name" value="PROKAR_LIPOPROTEIN"/>
    <property type="match status" value="1"/>
</dbReference>
<keyword evidence="8 15" id="KW-0812">Transmembrane</keyword>
<evidence type="ECO:0000256" key="7">
    <source>
        <dbReference type="ARBA" id="ARBA00022519"/>
    </source>
</evidence>
<evidence type="ECO:0000256" key="5">
    <source>
        <dbReference type="ARBA" id="ARBA00022466"/>
    </source>
</evidence>
<protein>
    <recommendedName>
        <fullName evidence="3">Mercuric transport protein MerT</fullName>
    </recommendedName>
    <alternativeName>
        <fullName evidence="13">Mercury ion transport protein</fullName>
    </alternativeName>
</protein>
<evidence type="ECO:0000313" key="16">
    <source>
        <dbReference type="EMBL" id="MFM0597275.1"/>
    </source>
</evidence>
<evidence type="ECO:0000256" key="15">
    <source>
        <dbReference type="SAM" id="Phobius"/>
    </source>
</evidence>
<comment type="caution">
    <text evidence="16">The sequence shown here is derived from an EMBL/GenBank/DDBJ whole genome shotgun (WGS) entry which is preliminary data.</text>
</comment>
<keyword evidence="5" id="KW-0475">Mercuric resistance</keyword>
<keyword evidence="4" id="KW-0813">Transport</keyword>
<evidence type="ECO:0000256" key="8">
    <source>
        <dbReference type="ARBA" id="ARBA00022692"/>
    </source>
</evidence>
<dbReference type="InterPro" id="IPR003457">
    <property type="entry name" value="Transprt_MerT"/>
</dbReference>
<evidence type="ECO:0000256" key="2">
    <source>
        <dbReference type="ARBA" id="ARBA00008224"/>
    </source>
</evidence>
<comment type="similarity">
    <text evidence="2">Belongs to the MerT family.</text>
</comment>
<evidence type="ECO:0000256" key="13">
    <source>
        <dbReference type="ARBA" id="ARBA00030934"/>
    </source>
</evidence>
<evidence type="ECO:0000256" key="6">
    <source>
        <dbReference type="ARBA" id="ARBA00022475"/>
    </source>
</evidence>
<keyword evidence="10" id="KW-0476">Mercury</keyword>
<evidence type="ECO:0000256" key="10">
    <source>
        <dbReference type="ARBA" id="ARBA00022914"/>
    </source>
</evidence>
<evidence type="ECO:0000256" key="11">
    <source>
        <dbReference type="ARBA" id="ARBA00022989"/>
    </source>
</evidence>
<accession>A0ABW9DGV9</accession>
<feature type="transmembrane region" description="Helical" evidence="15">
    <location>
        <begin position="93"/>
        <end position="112"/>
    </location>
</feature>
<keyword evidence="6" id="KW-1003">Cell membrane</keyword>
<dbReference type="Pfam" id="PF02411">
    <property type="entry name" value="MerT"/>
    <property type="match status" value="1"/>
</dbReference>
<evidence type="ECO:0000256" key="1">
    <source>
        <dbReference type="ARBA" id="ARBA00004429"/>
    </source>
</evidence>
<evidence type="ECO:0000256" key="4">
    <source>
        <dbReference type="ARBA" id="ARBA00022448"/>
    </source>
</evidence>
<reference evidence="16 17" key="1">
    <citation type="journal article" date="2024" name="Chem. Sci.">
        <title>Discovery of megapolipeptins by genome mining of a Burkholderiales bacteria collection.</title>
        <authorList>
            <person name="Paulo B.S."/>
            <person name="Recchia M.J.J."/>
            <person name="Lee S."/>
            <person name="Fergusson C.H."/>
            <person name="Romanowski S.B."/>
            <person name="Hernandez A."/>
            <person name="Krull N."/>
            <person name="Liu D.Y."/>
            <person name="Cavanagh H."/>
            <person name="Bos A."/>
            <person name="Gray C.A."/>
            <person name="Murphy B.T."/>
            <person name="Linington R.G."/>
            <person name="Eustaquio A.S."/>
        </authorList>
    </citation>
    <scope>NUCLEOTIDE SEQUENCE [LARGE SCALE GENOMIC DNA]</scope>
    <source>
        <strain evidence="16 17">RL17-335-BIF-A</strain>
    </source>
</reference>
<gene>
    <name evidence="16" type="ORF">PQQ68_30005</name>
</gene>